<dbReference type="InterPro" id="IPR041633">
    <property type="entry name" value="Polbeta"/>
</dbReference>
<dbReference type="Gene3D" id="3.30.460.10">
    <property type="entry name" value="Beta Polymerase, domain 2"/>
    <property type="match status" value="1"/>
</dbReference>
<name>A0A1V1NUI4_9BACT</name>
<dbReference type="CDD" id="cd05403">
    <property type="entry name" value="NT_KNTase_like"/>
    <property type="match status" value="1"/>
</dbReference>
<dbReference type="Pfam" id="PF18765">
    <property type="entry name" value="Polbeta"/>
    <property type="match status" value="1"/>
</dbReference>
<dbReference type="EMBL" id="ATBP01002145">
    <property type="protein sequence ID" value="ETR66221.1"/>
    <property type="molecule type" value="Genomic_DNA"/>
</dbReference>
<protein>
    <submittedName>
        <fullName evidence="2">Nucleotidyltransferase family protein</fullName>
    </submittedName>
</protein>
<sequence length="104" mass="12091">MNKIILDNIDNIKTICTRSNVKFLYVFGSVCTEKFNELSDIDLLVSFNPMDHGDYADSYFYLAEIFETIFKRRVDLLTDKSLANPYFIDSVNKTKVLIYGQENI</sequence>
<dbReference type="AlphaFoldDB" id="A0A1V1NUI4"/>
<dbReference type="PANTHER" id="PTHR43852">
    <property type="entry name" value="NUCLEOTIDYLTRANSFERASE"/>
    <property type="match status" value="1"/>
</dbReference>
<comment type="caution">
    <text evidence="2">The sequence shown here is derived from an EMBL/GenBank/DDBJ whole genome shotgun (WGS) entry which is preliminary data.</text>
</comment>
<dbReference type="InterPro" id="IPR043519">
    <property type="entry name" value="NT_sf"/>
</dbReference>
<evidence type="ECO:0000259" key="1">
    <source>
        <dbReference type="Pfam" id="PF18765"/>
    </source>
</evidence>
<keyword evidence="2" id="KW-0808">Transferase</keyword>
<accession>A0A1V1NUI4</accession>
<evidence type="ECO:0000313" key="3">
    <source>
        <dbReference type="Proteomes" id="UP000189670"/>
    </source>
</evidence>
<dbReference type="GO" id="GO:0016740">
    <property type="term" value="F:transferase activity"/>
    <property type="evidence" value="ECO:0007669"/>
    <property type="project" value="UniProtKB-KW"/>
</dbReference>
<feature type="domain" description="Polymerase beta nucleotidyltransferase" evidence="1">
    <location>
        <begin position="11"/>
        <end position="102"/>
    </location>
</feature>
<proteinExistence type="predicted"/>
<dbReference type="Proteomes" id="UP000189670">
    <property type="component" value="Unassembled WGS sequence"/>
</dbReference>
<dbReference type="SUPFAM" id="SSF81301">
    <property type="entry name" value="Nucleotidyltransferase"/>
    <property type="match status" value="1"/>
</dbReference>
<organism evidence="2 3">
    <name type="scientific">Candidatus Magnetoglobus multicellularis str. Araruama</name>
    <dbReference type="NCBI Taxonomy" id="890399"/>
    <lineage>
        <taxon>Bacteria</taxon>
        <taxon>Pseudomonadati</taxon>
        <taxon>Thermodesulfobacteriota</taxon>
        <taxon>Desulfobacteria</taxon>
        <taxon>Desulfobacterales</taxon>
        <taxon>Desulfobacteraceae</taxon>
        <taxon>Candidatus Magnetoglobus</taxon>
    </lineage>
</organism>
<evidence type="ECO:0000313" key="2">
    <source>
        <dbReference type="EMBL" id="ETR66221.1"/>
    </source>
</evidence>
<gene>
    <name evidence="2" type="ORF">OMM_13085</name>
</gene>
<dbReference type="PANTHER" id="PTHR43852:SF2">
    <property type="entry name" value="PROTEIN ADENYLYLTRANSFERASE MNTA"/>
    <property type="match status" value="1"/>
</dbReference>
<reference evidence="3" key="1">
    <citation type="submission" date="2012-11" db="EMBL/GenBank/DDBJ databases">
        <authorList>
            <person name="Lucero-Rivera Y.E."/>
            <person name="Tovar-Ramirez D."/>
        </authorList>
    </citation>
    <scope>NUCLEOTIDE SEQUENCE [LARGE SCALE GENOMIC DNA]</scope>
    <source>
        <strain evidence="3">Araruama</strain>
    </source>
</reference>
<dbReference type="InterPro" id="IPR052930">
    <property type="entry name" value="TA_antitoxin_MntA"/>
</dbReference>